<proteinExistence type="predicted"/>
<feature type="repeat" description="TPR" evidence="3">
    <location>
        <begin position="631"/>
        <end position="664"/>
    </location>
</feature>
<feature type="transmembrane region" description="Helical" evidence="5">
    <location>
        <begin position="360"/>
        <end position="378"/>
    </location>
</feature>
<dbReference type="InterPro" id="IPR011990">
    <property type="entry name" value="TPR-like_helical_dom_sf"/>
</dbReference>
<dbReference type="Gene3D" id="1.25.40.10">
    <property type="entry name" value="Tetratricopeptide repeat domain"/>
    <property type="match status" value="3"/>
</dbReference>
<dbReference type="SMART" id="SM00028">
    <property type="entry name" value="TPR"/>
    <property type="match status" value="7"/>
</dbReference>
<evidence type="ECO:0000313" key="7">
    <source>
        <dbReference type="Proteomes" id="UP000318833"/>
    </source>
</evidence>
<dbReference type="AlphaFoldDB" id="A0A554VFK9"/>
<dbReference type="InterPro" id="IPR052346">
    <property type="entry name" value="O-mannosyl-transferase_TMTC"/>
</dbReference>
<feature type="coiled-coil region" evidence="4">
    <location>
        <begin position="664"/>
        <end position="691"/>
    </location>
</feature>
<sequence>MNISKKKKTLYFSIVMIVITTITYLNHFNNSFHFDDIHTITENPNIRDLKNIPSFFKDGTTISSLAQNQTYRPVVTTSLAFDYWLGNGYNVFYFHLTSFILFLLQGILIFLFVHRILNLSLDNTYNFYVASGITLWYMIHPVMAETINYIIARSDLQSTFFVVLAFVIYQYSSIAKKYYLYLIPVAIGALAKPTAIMFAPLFLSYVLLFEEKVNFFTLFSSKSFNKTVRAIVKSIPSIIFCTLLYIFHHIMTPDTFTTGSSETFNYLITQPFVIFHYFTSIFLPTNLSADTDWKALQTIWSYQYFIGLLFLSIAVYIIWITSRKEKHHPICFGLLWFFIALAPTSSFIPLAEVMNDHRMFFPYIGLILSVGWSCNLLLQHLSNKYHFRSSYLLIPLLVLLAIYAFGTYLRNEVWDNDQSLWKDVTIKSPKNPRGLMNYGIIKMEAGEHDIAEEYFKKSLKIAPDYPFLHINLGVLNNIKGNSLIAEEYFKKAIEYGGNYYHSWFHYGKFLWEKSRNEESIDKLSKSLKLSPSNIEIRMLLMENYLKLEDWKNLNTIASSTLEMDKNNKRVQYFLLASVEKNGVLDMEEKEIINNPTPEKYFTLSFKYYQKKQYLKSISIAEKAIALNPNYAEAYNNICSAYNILGNYDKAIEACKKAIQLAPNYQLAKNNLDDILNRKNKIEYQIELLKKDNSEANYLNLSVLYYNNGLFERCIKVAEEGIIQHPNSDKLYNNICSGYNALKKWDKAIEAGKKGLTLNPDNQLLKNNFEVALKNIQQ</sequence>
<dbReference type="Pfam" id="PF13181">
    <property type="entry name" value="TPR_8"/>
    <property type="match status" value="1"/>
</dbReference>
<accession>A0A554VFK9</accession>
<name>A0A554VFK9_9FLAO</name>
<feature type="repeat" description="TPR" evidence="3">
    <location>
        <begin position="432"/>
        <end position="465"/>
    </location>
</feature>
<feature type="transmembrane region" description="Helical" evidence="5">
    <location>
        <begin position="299"/>
        <end position="318"/>
    </location>
</feature>
<evidence type="ECO:0000256" key="5">
    <source>
        <dbReference type="SAM" id="Phobius"/>
    </source>
</evidence>
<feature type="repeat" description="TPR" evidence="3">
    <location>
        <begin position="597"/>
        <end position="630"/>
    </location>
</feature>
<dbReference type="PANTHER" id="PTHR44227:SF3">
    <property type="entry name" value="PROTEIN O-MANNOSYL-TRANSFERASE TMTC4"/>
    <property type="match status" value="1"/>
</dbReference>
<dbReference type="OrthoDB" id="629822at2"/>
<keyword evidence="5" id="KW-0812">Transmembrane</keyword>
<feature type="repeat" description="TPR" evidence="3">
    <location>
        <begin position="500"/>
        <end position="533"/>
    </location>
</feature>
<gene>
    <name evidence="6" type="ORF">FOF46_20945</name>
</gene>
<feature type="transmembrane region" description="Helical" evidence="5">
    <location>
        <begin position="150"/>
        <end position="171"/>
    </location>
</feature>
<evidence type="ECO:0000256" key="1">
    <source>
        <dbReference type="ARBA" id="ARBA00022737"/>
    </source>
</evidence>
<organism evidence="6 7">
    <name type="scientific">Aquimarina algiphila</name>
    <dbReference type="NCBI Taxonomy" id="2047982"/>
    <lineage>
        <taxon>Bacteria</taxon>
        <taxon>Pseudomonadati</taxon>
        <taxon>Bacteroidota</taxon>
        <taxon>Flavobacteriia</taxon>
        <taxon>Flavobacteriales</taxon>
        <taxon>Flavobacteriaceae</taxon>
        <taxon>Aquimarina</taxon>
    </lineage>
</organism>
<evidence type="ECO:0000256" key="2">
    <source>
        <dbReference type="ARBA" id="ARBA00022803"/>
    </source>
</evidence>
<feature type="transmembrane region" description="Helical" evidence="5">
    <location>
        <begin position="125"/>
        <end position="144"/>
    </location>
</feature>
<evidence type="ECO:0000313" key="6">
    <source>
        <dbReference type="EMBL" id="TSE06024.1"/>
    </source>
</evidence>
<dbReference type="PANTHER" id="PTHR44227">
    <property type="match status" value="1"/>
</dbReference>
<dbReference type="RefSeq" id="WP_143917793.1">
    <property type="nucleotide sequence ID" value="NZ_CANMIK010000059.1"/>
</dbReference>
<feature type="transmembrane region" description="Helical" evidence="5">
    <location>
        <begin position="390"/>
        <end position="409"/>
    </location>
</feature>
<evidence type="ECO:0000256" key="3">
    <source>
        <dbReference type="PROSITE-ProRule" id="PRU00339"/>
    </source>
</evidence>
<protein>
    <submittedName>
        <fullName evidence="6">Tetratricopeptide repeat protein</fullName>
    </submittedName>
</protein>
<dbReference type="EMBL" id="VLNR01000051">
    <property type="protein sequence ID" value="TSE06024.1"/>
    <property type="molecule type" value="Genomic_DNA"/>
</dbReference>
<feature type="repeat" description="TPR" evidence="3">
    <location>
        <begin position="728"/>
        <end position="761"/>
    </location>
</feature>
<keyword evidence="1" id="KW-0677">Repeat</keyword>
<feature type="transmembrane region" description="Helical" evidence="5">
    <location>
        <begin position="92"/>
        <end position="113"/>
    </location>
</feature>
<feature type="transmembrane region" description="Helical" evidence="5">
    <location>
        <begin position="267"/>
        <end position="287"/>
    </location>
</feature>
<dbReference type="Proteomes" id="UP000318833">
    <property type="component" value="Unassembled WGS sequence"/>
</dbReference>
<keyword evidence="7" id="KW-1185">Reference proteome</keyword>
<keyword evidence="5" id="KW-1133">Transmembrane helix</keyword>
<feature type="transmembrane region" description="Helical" evidence="5">
    <location>
        <begin position="9"/>
        <end position="26"/>
    </location>
</feature>
<evidence type="ECO:0000256" key="4">
    <source>
        <dbReference type="SAM" id="Coils"/>
    </source>
</evidence>
<feature type="transmembrane region" description="Helical" evidence="5">
    <location>
        <begin position="330"/>
        <end position="348"/>
    </location>
</feature>
<keyword evidence="4" id="KW-0175">Coiled coil</keyword>
<dbReference type="Pfam" id="PF00515">
    <property type="entry name" value="TPR_1"/>
    <property type="match status" value="1"/>
</dbReference>
<keyword evidence="2 3" id="KW-0802">TPR repeat</keyword>
<feature type="transmembrane region" description="Helical" evidence="5">
    <location>
        <begin position="228"/>
        <end position="247"/>
    </location>
</feature>
<dbReference type="SUPFAM" id="SSF48452">
    <property type="entry name" value="TPR-like"/>
    <property type="match status" value="2"/>
</dbReference>
<dbReference type="PROSITE" id="PS50293">
    <property type="entry name" value="TPR_REGION"/>
    <property type="match status" value="1"/>
</dbReference>
<comment type="caution">
    <text evidence="6">The sequence shown here is derived from an EMBL/GenBank/DDBJ whole genome shotgun (WGS) entry which is preliminary data.</text>
</comment>
<dbReference type="PROSITE" id="PS50005">
    <property type="entry name" value="TPR"/>
    <property type="match status" value="5"/>
</dbReference>
<reference evidence="6 7" key="1">
    <citation type="submission" date="2019-07" db="EMBL/GenBank/DDBJ databases">
        <title>The draft genome sequence of Aquimarina algiphila M91.</title>
        <authorList>
            <person name="Meng X."/>
        </authorList>
    </citation>
    <scope>NUCLEOTIDE SEQUENCE [LARGE SCALE GENOMIC DNA]</scope>
    <source>
        <strain evidence="6 7">M91</strain>
    </source>
</reference>
<dbReference type="InterPro" id="IPR019734">
    <property type="entry name" value="TPR_rpt"/>
</dbReference>
<feature type="transmembrane region" description="Helical" evidence="5">
    <location>
        <begin position="178"/>
        <end position="208"/>
    </location>
</feature>
<keyword evidence="5" id="KW-0472">Membrane</keyword>